<evidence type="ECO:0000313" key="2">
    <source>
        <dbReference type="Ensembl" id="ENSPCEP00000002604.1"/>
    </source>
</evidence>
<dbReference type="Proteomes" id="UP000694393">
    <property type="component" value="Unplaced"/>
</dbReference>
<dbReference type="Gene3D" id="3.10.20.90">
    <property type="entry name" value="Phosphatidylinositol 3-kinase Catalytic Subunit, Chain A, domain 1"/>
    <property type="match status" value="1"/>
</dbReference>
<feature type="domain" description="Ubiquitin-like" evidence="1">
    <location>
        <begin position="10"/>
        <end position="71"/>
    </location>
</feature>
<dbReference type="AlphaFoldDB" id="A0A8C8RBH9"/>
<reference evidence="2" key="2">
    <citation type="submission" date="2025-09" db="UniProtKB">
        <authorList>
            <consortium name="Ensembl"/>
        </authorList>
    </citation>
    <scope>IDENTIFICATION</scope>
</reference>
<organism evidence="2 3">
    <name type="scientific">Pelusios castaneus</name>
    <name type="common">West African mud turtle</name>
    <dbReference type="NCBI Taxonomy" id="367368"/>
    <lineage>
        <taxon>Eukaryota</taxon>
        <taxon>Metazoa</taxon>
        <taxon>Chordata</taxon>
        <taxon>Craniata</taxon>
        <taxon>Vertebrata</taxon>
        <taxon>Euteleostomi</taxon>
        <taxon>Archelosauria</taxon>
        <taxon>Testudinata</taxon>
        <taxon>Testudines</taxon>
        <taxon>Pleurodira</taxon>
        <taxon>Pelomedusidae</taxon>
        <taxon>Pelusios</taxon>
    </lineage>
</organism>
<protein>
    <recommendedName>
        <fullName evidence="1">Ubiquitin-like domain-containing protein</fullName>
    </recommendedName>
</protein>
<dbReference type="Pfam" id="PF00240">
    <property type="entry name" value="ubiquitin"/>
    <property type="match status" value="1"/>
</dbReference>
<keyword evidence="3" id="KW-1185">Reference proteome</keyword>
<evidence type="ECO:0000259" key="1">
    <source>
        <dbReference type="PROSITE" id="PS50053"/>
    </source>
</evidence>
<evidence type="ECO:0000313" key="3">
    <source>
        <dbReference type="Proteomes" id="UP000694393"/>
    </source>
</evidence>
<accession>A0A8C8RBH9</accession>
<dbReference type="InterPro" id="IPR029071">
    <property type="entry name" value="Ubiquitin-like_domsf"/>
</dbReference>
<sequence length="119" mass="12710">LLPTAGGTQVTIFVQTLWGSTGAVDVSLDDTVEDLKEKILEKNIWVGTIDSFRLIFSGKQLENARNLRHWGSWVMLALQGAAGGLHQLTDSKGNGSRSFRVAAEGPVGFSALGTLPESV</sequence>
<proteinExistence type="predicted"/>
<dbReference type="CDD" id="cd17039">
    <property type="entry name" value="Ubl_ubiquitin_like"/>
    <property type="match status" value="1"/>
</dbReference>
<name>A0A8C8RBH9_9SAUR</name>
<dbReference type="Ensembl" id="ENSPCET00000002693.1">
    <property type="protein sequence ID" value="ENSPCEP00000002604.1"/>
    <property type="gene ID" value="ENSPCEG00000002108.1"/>
</dbReference>
<dbReference type="SUPFAM" id="SSF54236">
    <property type="entry name" value="Ubiquitin-like"/>
    <property type="match status" value="1"/>
</dbReference>
<dbReference type="SMART" id="SM00213">
    <property type="entry name" value="UBQ"/>
    <property type="match status" value="1"/>
</dbReference>
<reference evidence="2" key="1">
    <citation type="submission" date="2025-08" db="UniProtKB">
        <authorList>
            <consortium name="Ensembl"/>
        </authorList>
    </citation>
    <scope>IDENTIFICATION</scope>
</reference>
<dbReference type="InterPro" id="IPR000626">
    <property type="entry name" value="Ubiquitin-like_dom"/>
</dbReference>
<dbReference type="PROSITE" id="PS50053">
    <property type="entry name" value="UBIQUITIN_2"/>
    <property type="match status" value="1"/>
</dbReference>